<protein>
    <submittedName>
        <fullName evidence="2">Transposase</fullName>
    </submittedName>
</protein>
<evidence type="ECO:0000313" key="3">
    <source>
        <dbReference type="Proteomes" id="UP001525961"/>
    </source>
</evidence>
<dbReference type="SMART" id="SM01321">
    <property type="entry name" value="Y1_Tnp"/>
    <property type="match status" value="1"/>
</dbReference>
<reference evidence="2 3" key="1">
    <citation type="journal article" date="2022" name="Front. Microbiol.">
        <title>High genomic differentiation and limited gene flow indicate recent cryptic speciation within the genus Laspinema (cyanobacteria).</title>
        <authorList>
            <person name="Stanojkovic A."/>
            <person name="Skoupy S."/>
            <person name="Skaloud P."/>
            <person name="Dvorak P."/>
        </authorList>
    </citation>
    <scope>NUCLEOTIDE SEQUENCE [LARGE SCALE GENOMIC DNA]</scope>
    <source>
        <strain evidence="2 3">D3b</strain>
    </source>
</reference>
<dbReference type="InterPro" id="IPR002686">
    <property type="entry name" value="Transposase_17"/>
</dbReference>
<proteinExistence type="predicted"/>
<dbReference type="InterPro" id="IPR052715">
    <property type="entry name" value="RAYT_transposase"/>
</dbReference>
<evidence type="ECO:0000313" key="2">
    <source>
        <dbReference type="EMBL" id="MCT7977242.1"/>
    </source>
</evidence>
<sequence>MKYNPEIHHRRSIRLPSYDYSQPGAYFITLCTTQKQCWFGQIKDGTMHINLLGEIVQNEWLKSAQMRQNLRLDEWIVMPNHFHAIVWMFESEQEQKSNSSPVLLGKVNCQELSHKLSKQSFHRKANSLGSFIGGFKASVTKKINQLCQNPSIPIWQRNYYESIIQDERTLDSIREYIQQNPQRWVEDPDHPQFQANNSELLLDLRF</sequence>
<gene>
    <name evidence="2" type="ORF">NG792_05960</name>
</gene>
<organism evidence="2 3">
    <name type="scientific">Laspinema olomoucense D3b</name>
    <dbReference type="NCBI Taxonomy" id="2953688"/>
    <lineage>
        <taxon>Bacteria</taxon>
        <taxon>Bacillati</taxon>
        <taxon>Cyanobacteriota</taxon>
        <taxon>Cyanophyceae</taxon>
        <taxon>Oscillatoriophycideae</taxon>
        <taxon>Oscillatoriales</taxon>
        <taxon>Laspinemataceae</taxon>
        <taxon>Laspinema</taxon>
        <taxon>Laspinema olomoucense</taxon>
    </lineage>
</organism>
<comment type="caution">
    <text evidence="2">The sequence shown here is derived from an EMBL/GenBank/DDBJ whole genome shotgun (WGS) entry which is preliminary data.</text>
</comment>
<dbReference type="Proteomes" id="UP001525961">
    <property type="component" value="Unassembled WGS sequence"/>
</dbReference>
<evidence type="ECO:0000259" key="1">
    <source>
        <dbReference type="SMART" id="SM01321"/>
    </source>
</evidence>
<keyword evidence="3" id="KW-1185">Reference proteome</keyword>
<name>A0ABT2N3H9_9CYAN</name>
<dbReference type="PANTHER" id="PTHR36966">
    <property type="entry name" value="REP-ASSOCIATED TYROSINE TRANSPOSASE"/>
    <property type="match status" value="1"/>
</dbReference>
<dbReference type="InterPro" id="IPR036515">
    <property type="entry name" value="Transposase_17_sf"/>
</dbReference>
<dbReference type="EMBL" id="JAMXFA010000006">
    <property type="protein sequence ID" value="MCT7977242.1"/>
    <property type="molecule type" value="Genomic_DNA"/>
</dbReference>
<accession>A0ABT2N3H9</accession>
<dbReference type="Gene3D" id="3.30.70.1290">
    <property type="entry name" value="Transposase IS200-like"/>
    <property type="match status" value="1"/>
</dbReference>
<dbReference type="RefSeq" id="WP_261199821.1">
    <property type="nucleotide sequence ID" value="NZ_JAMXFA010000006.1"/>
</dbReference>
<dbReference type="SUPFAM" id="SSF143422">
    <property type="entry name" value="Transposase IS200-like"/>
    <property type="match status" value="1"/>
</dbReference>
<feature type="domain" description="Transposase IS200-like" evidence="1">
    <location>
        <begin position="21"/>
        <end position="180"/>
    </location>
</feature>
<dbReference type="PANTHER" id="PTHR36966:SF1">
    <property type="entry name" value="REP-ASSOCIATED TYROSINE TRANSPOSASE"/>
    <property type="match status" value="1"/>
</dbReference>